<evidence type="ECO:0000256" key="2">
    <source>
        <dbReference type="SAM" id="MobiDB-lite"/>
    </source>
</evidence>
<evidence type="ECO:0000256" key="1">
    <source>
        <dbReference type="SAM" id="Coils"/>
    </source>
</evidence>
<feature type="coiled-coil region" evidence="1">
    <location>
        <begin position="58"/>
        <end position="85"/>
    </location>
</feature>
<dbReference type="VEuPathDB" id="FungiDB:PMAA_007120"/>
<keyword evidence="1" id="KW-0175">Coiled coil</keyword>
<accession>B6QUC5</accession>
<dbReference type="AlphaFoldDB" id="B6QUC5"/>
<sequence length="410" mass="46589">MDSEITKLSMLTPDEVNLTESSKGSASDADTNEQVDIRTVQAKSQYDMESGLVPRTELEDSQRKCDALDRLVEKLQQDLEEAHSLIFSLQPSQPPLTDTEAARDFKTLLTTVEQWVDTKVSVSASRSWSSVVDQKGATTLLDLVTTQGRSAFLYPGTDEFNIIAVIMRFLCDEFFSTNFFGPLSGASKSFLSRIEHNMSQLDPPRDLRTRRTWHSETFTAIANGPGFRDRVEAMNRKLASDLFDILQIFITSTAPTENIIDGLYENIIKRAYTLSLKMQLSVDEYTIQWSDYYDSQPNASIVIKDPDDFELLDLQRARTVSARPPQVRIQWLFDVTPKLSVRKVLPNSYGRPKVLAKHRILVIVKEKTASEKSEIDGIHSDHYQTVLGMLEKANRPRKIKRGGLDRFIRR</sequence>
<evidence type="ECO:0000313" key="3">
    <source>
        <dbReference type="EMBL" id="EEA19946.1"/>
    </source>
</evidence>
<feature type="compositionally biased region" description="Polar residues" evidence="2">
    <location>
        <begin position="18"/>
        <end position="34"/>
    </location>
</feature>
<gene>
    <name evidence="3" type="ORF">PMAA_007120</name>
</gene>
<dbReference type="EMBL" id="DS995905">
    <property type="protein sequence ID" value="EEA19946.1"/>
    <property type="molecule type" value="Genomic_DNA"/>
</dbReference>
<reference evidence="4" key="1">
    <citation type="journal article" date="2015" name="Genome Announc.">
        <title>Genome sequence of the AIDS-associated pathogen Penicillium marneffei (ATCC18224) and its near taxonomic relative Talaromyces stipitatus (ATCC10500).</title>
        <authorList>
            <person name="Nierman W.C."/>
            <person name="Fedorova-Abrams N.D."/>
            <person name="Andrianopoulos A."/>
        </authorList>
    </citation>
    <scope>NUCLEOTIDE SEQUENCE [LARGE SCALE GENOMIC DNA]</scope>
    <source>
        <strain evidence="4">ATCC 18224 / CBS 334.59 / QM 7333</strain>
    </source>
</reference>
<feature type="region of interest" description="Disordered" evidence="2">
    <location>
        <begin position="1"/>
        <end position="43"/>
    </location>
</feature>
<dbReference type="PhylomeDB" id="B6QUC5"/>
<dbReference type="OrthoDB" id="4755094at2759"/>
<organism evidence="3 4">
    <name type="scientific">Talaromyces marneffei (strain ATCC 18224 / CBS 334.59 / QM 7333)</name>
    <name type="common">Penicillium marneffei</name>
    <dbReference type="NCBI Taxonomy" id="441960"/>
    <lineage>
        <taxon>Eukaryota</taxon>
        <taxon>Fungi</taxon>
        <taxon>Dikarya</taxon>
        <taxon>Ascomycota</taxon>
        <taxon>Pezizomycotina</taxon>
        <taxon>Eurotiomycetes</taxon>
        <taxon>Eurotiomycetidae</taxon>
        <taxon>Eurotiales</taxon>
        <taxon>Trichocomaceae</taxon>
        <taxon>Talaromyces</taxon>
        <taxon>Talaromyces sect. Talaromyces</taxon>
    </lineage>
</organism>
<dbReference type="HOGENOM" id="CLU_045582_0_0_1"/>
<name>B6QUC5_TALMQ</name>
<dbReference type="Proteomes" id="UP000001294">
    <property type="component" value="Unassembled WGS sequence"/>
</dbReference>
<proteinExistence type="predicted"/>
<evidence type="ECO:0000313" key="4">
    <source>
        <dbReference type="Proteomes" id="UP000001294"/>
    </source>
</evidence>
<protein>
    <submittedName>
        <fullName evidence="3">Uncharacterized protein</fullName>
    </submittedName>
</protein>
<keyword evidence="4" id="KW-1185">Reference proteome</keyword>